<comment type="caution">
    <text evidence="1">The sequence shown here is derived from an EMBL/GenBank/DDBJ whole genome shotgun (WGS) entry which is preliminary data.</text>
</comment>
<sequence>MAGLILALYISWNLTFVCLATVPVCAIVISVMSKKVQPEIDSQRRELDQASKSATNAISSIDVVKYLNGQAIEVAHYMSAVQAAAQHYLKQARFTAVEIGLIHLLTFGMFVQGFWYGGYLVAIQKLTPGQVLTTFWACFQATQSIENIIPQLLVLEKGRAAAAALKQILGQAGLLKSVRVPEAESKCPQFCEGNIKFENVTFAYPSQPDRLVLDGCTFLFPSGDMTFIVGRSGSGKSTVGNLLLRFYLPASGEISIDGNSITSLDINWVRNNITLVQQQSSLFNETILKNIAFGSRDFDNLSPNDIENCISFAKLLETIQALPDGLDTIVGLGGDRLSGGQRQRVALARSRLRDTPILVLDESTSALDYHTRRSIMSSIREWRKGKTTIVITHDLSQIDEKDFVYVVDNGKVYRQGQKQTLQNDIEGVLLSASQVPIQNNSEKLKSISRARLSAIDRWNDSRRQSFPGFSNFDHTMDGHSSLAFSPVPYSPLFSQSLGLSQTQSAIFPNQQRHSFHGKLPLSRNAVDLPTKEILPFEENQGVKSLSQIDDTRDEDEELPSRPNSLDEERYGYQSRSLFGILCTLTPSLSRSEKVLLFLGFVSAFFHAAATPAFAFLFSRLLSTFYLTERRARAALECSIGILGVSIGNGIASFWMHFLLERCGHAWVDHLRQEAMFRILQQPKFWFEKDINHPSTLANYLDRNAEEMRNLVGRFAGFMFVATVMMVMGTTWGLAICWRLTLVGCACAPVLYALTRLFERVSGYWESRCNRAAEVVSGIFSETFLNIRIVRSLTLESYFHKKLLRANSETLTIGMKRGCFTGCVFGLSEASIIFVYALVFYYGALLVSSTQYTTKAVLTVFSMLLFSMANVKAVLSLVPQISSSRDTATQVLHLAKLQADHSHEHHGKIHTSQLAPIRFTNVNFSYPSQPEKLILHDFNLNIDENACTAIVGPSGSGKSTIASILLALYPISKENTGYLRPPGLIALGGLDLREIHVSSLRSQIAIVPQKATIFPASIRDNISYGLEESSPYNTLANVRTAAKAAGIDDFISSLPSGYDTLIGDGGIGISGGQAQRLTIARALVRRPRVLILDEATSSLDIESAAGIQRTVQKLMSRNRSNGLTVIIITHARDMMEIADKVVVIGDGRVVEEGAFELLINKRGGELRKLLGITGRENL</sequence>
<name>A0ACB8USM8_9EURO</name>
<evidence type="ECO:0000313" key="1">
    <source>
        <dbReference type="EMBL" id="KAI2384311.1"/>
    </source>
</evidence>
<reference evidence="1" key="1">
    <citation type="journal article" date="2022" name="bioRxiv">
        <title>Population genetic analysis of Ophidiomyces ophidiicola, the causative agent of snake fungal disease, indicates recent introductions to the USA.</title>
        <authorList>
            <person name="Ladner J.T."/>
            <person name="Palmer J.M."/>
            <person name="Ettinger C.L."/>
            <person name="Stajich J.E."/>
            <person name="Farrell T.M."/>
            <person name="Glorioso B.M."/>
            <person name="Lawson B."/>
            <person name="Price S.J."/>
            <person name="Stengle A.G."/>
            <person name="Grear D.A."/>
            <person name="Lorch J.M."/>
        </authorList>
    </citation>
    <scope>NUCLEOTIDE SEQUENCE</scope>
    <source>
        <strain evidence="1">NWHC 24266-5</strain>
    </source>
</reference>
<accession>A0ACB8USM8</accession>
<dbReference type="EMBL" id="JALBCA010000075">
    <property type="protein sequence ID" value="KAI2384311.1"/>
    <property type="molecule type" value="Genomic_DNA"/>
</dbReference>
<organism evidence="1">
    <name type="scientific">Ophidiomyces ophidiicola</name>
    <dbReference type="NCBI Taxonomy" id="1387563"/>
    <lineage>
        <taxon>Eukaryota</taxon>
        <taxon>Fungi</taxon>
        <taxon>Dikarya</taxon>
        <taxon>Ascomycota</taxon>
        <taxon>Pezizomycotina</taxon>
        <taxon>Eurotiomycetes</taxon>
        <taxon>Eurotiomycetidae</taxon>
        <taxon>Onygenales</taxon>
        <taxon>Onygenaceae</taxon>
        <taxon>Ophidiomyces</taxon>
    </lineage>
</organism>
<protein>
    <submittedName>
        <fullName evidence="1">ATP-dependent permease</fullName>
    </submittedName>
</protein>
<gene>
    <name evidence="1" type="primary">HST6</name>
    <name evidence="1" type="ORF">LOY88_004738</name>
</gene>
<proteinExistence type="predicted"/>